<evidence type="ECO:0000256" key="1">
    <source>
        <dbReference type="ARBA" id="ARBA00006817"/>
    </source>
</evidence>
<name>H1DJN2_9BACT</name>
<organism evidence="3 4">
    <name type="scientific">Odoribacter laneus YIT 12061</name>
    <dbReference type="NCBI Taxonomy" id="742817"/>
    <lineage>
        <taxon>Bacteria</taxon>
        <taxon>Pseudomonadati</taxon>
        <taxon>Bacteroidota</taxon>
        <taxon>Bacteroidia</taxon>
        <taxon>Bacteroidales</taxon>
        <taxon>Odoribacteraceae</taxon>
        <taxon>Odoribacter</taxon>
    </lineage>
</organism>
<sequence length="128" mass="14781">MMDFKYEIKIMADPEEVFAALTNPFQIELWSGYAADMKAEVGYVFSLWEGDIAGVNLEIVPDRLLVQEWFFGENAEPSIVRLELKKDGNRGTVVRLLHTHIPAEVFEEITEGWKEYYLGSVKNMLEVY</sequence>
<protein>
    <recommendedName>
        <fullName evidence="2">Activator of Hsp90 ATPase homologue 1/2-like C-terminal domain-containing protein</fullName>
    </recommendedName>
</protein>
<proteinExistence type="inferred from homology"/>
<dbReference type="PATRIC" id="fig|742817.3.peg.2640"/>
<evidence type="ECO:0000313" key="4">
    <source>
        <dbReference type="Proteomes" id="UP000004892"/>
    </source>
</evidence>
<dbReference type="InterPro" id="IPR013538">
    <property type="entry name" value="ASHA1/2-like_C"/>
</dbReference>
<evidence type="ECO:0000259" key="2">
    <source>
        <dbReference type="Pfam" id="PF08327"/>
    </source>
</evidence>
<dbReference type="SUPFAM" id="SSF55961">
    <property type="entry name" value="Bet v1-like"/>
    <property type="match status" value="1"/>
</dbReference>
<dbReference type="HOGENOM" id="CLU_049046_5_0_10"/>
<dbReference type="EMBL" id="ADMC01000026">
    <property type="protein sequence ID" value="EHP46101.1"/>
    <property type="molecule type" value="Genomic_DNA"/>
</dbReference>
<dbReference type="InterPro" id="IPR023393">
    <property type="entry name" value="START-like_dom_sf"/>
</dbReference>
<dbReference type="AlphaFoldDB" id="H1DJN2"/>
<accession>H1DJN2</accession>
<dbReference type="STRING" id="742817.HMPREF9449_02468"/>
<dbReference type="Proteomes" id="UP000004892">
    <property type="component" value="Unassembled WGS sequence"/>
</dbReference>
<comment type="similarity">
    <text evidence="1">Belongs to the AHA1 family.</text>
</comment>
<feature type="domain" description="Activator of Hsp90 ATPase homologue 1/2-like C-terminal" evidence="2">
    <location>
        <begin position="12"/>
        <end position="125"/>
    </location>
</feature>
<comment type="caution">
    <text evidence="3">The sequence shown here is derived from an EMBL/GenBank/DDBJ whole genome shotgun (WGS) entry which is preliminary data.</text>
</comment>
<dbReference type="Gene3D" id="3.30.530.20">
    <property type="match status" value="1"/>
</dbReference>
<dbReference type="eggNOG" id="COG3832">
    <property type="taxonomic scope" value="Bacteria"/>
</dbReference>
<gene>
    <name evidence="3" type="ORF">HMPREF9449_02468</name>
</gene>
<dbReference type="Pfam" id="PF08327">
    <property type="entry name" value="AHSA1"/>
    <property type="match status" value="1"/>
</dbReference>
<keyword evidence="4" id="KW-1185">Reference proteome</keyword>
<evidence type="ECO:0000313" key="3">
    <source>
        <dbReference type="EMBL" id="EHP46101.1"/>
    </source>
</evidence>
<reference evidence="3 4" key="1">
    <citation type="submission" date="2012-01" db="EMBL/GenBank/DDBJ databases">
        <title>The Genome Sequence of Odoribacter laneus YIT 12061.</title>
        <authorList>
            <consortium name="The Broad Institute Genome Sequencing Platform"/>
            <person name="Earl A."/>
            <person name="Ward D."/>
            <person name="Feldgarden M."/>
            <person name="Gevers D."/>
            <person name="Morotomi M."/>
            <person name="Young S.K."/>
            <person name="Zeng Q."/>
            <person name="Gargeya S."/>
            <person name="Fitzgerald M."/>
            <person name="Haas B."/>
            <person name="Abouelleil A."/>
            <person name="Alvarado L."/>
            <person name="Arachchi H.M."/>
            <person name="Berlin A."/>
            <person name="Chapman S.B."/>
            <person name="Gearin G."/>
            <person name="Goldberg J."/>
            <person name="Griggs A."/>
            <person name="Gujja S."/>
            <person name="Hansen M."/>
            <person name="Heiman D."/>
            <person name="Howarth C."/>
            <person name="Larimer J."/>
            <person name="Lui A."/>
            <person name="MacDonald P.J.P."/>
            <person name="McCowen C."/>
            <person name="Montmayeur A."/>
            <person name="Murphy C."/>
            <person name="Neiman D."/>
            <person name="Pearson M."/>
            <person name="Priest M."/>
            <person name="Roberts A."/>
            <person name="Saif S."/>
            <person name="Shea T."/>
            <person name="Sisk P."/>
            <person name="Stolte C."/>
            <person name="Sykes S."/>
            <person name="Wortman J."/>
            <person name="Nusbaum C."/>
            <person name="Birren B."/>
        </authorList>
    </citation>
    <scope>NUCLEOTIDE SEQUENCE [LARGE SCALE GENOMIC DNA]</scope>
    <source>
        <strain evidence="3 4">YIT 12061</strain>
    </source>
</reference>